<dbReference type="Proteomes" id="UP000596742">
    <property type="component" value="Unassembled WGS sequence"/>
</dbReference>
<evidence type="ECO:0000313" key="1">
    <source>
        <dbReference type="EMBL" id="VDI32883.1"/>
    </source>
</evidence>
<protein>
    <submittedName>
        <fullName evidence="1">Uncharacterized protein</fullName>
    </submittedName>
</protein>
<sequence>MQAILGAGGDTNRICSATKTYLDCLNEFVTDCNLDSISTVLSQTIAGAKQTLSQYGCGGGADAQNCSPSKITTCLTNYNSAIAGAGEDTNTFCSAANTYLDCLNEVHINCNFDSGITSLGQTIAGAKQTLSQYGCGGGADAQNCSPSKITRCLINYVSAIAAGAGKDKTTLCSAGNTYMDCLNDVVTDCNLDSGSTLSQTIAAAKQTLSQYSCGRCAANTYLDCLNEIVTNCNLDSGSTFLNQTIAAAKHTRSQYGCGGANGAGSLVFNLVAIVSGLTFYKLF</sequence>
<dbReference type="AlphaFoldDB" id="A0A8B6EDW8"/>
<keyword evidence="2" id="KW-1185">Reference proteome</keyword>
<name>A0A8B6EDW8_MYTGA</name>
<accession>A0A8B6EDW8</accession>
<comment type="caution">
    <text evidence="1">The sequence shown here is derived from an EMBL/GenBank/DDBJ whole genome shotgun (WGS) entry which is preliminary data.</text>
</comment>
<gene>
    <name evidence="1" type="ORF">MGAL_10B002817</name>
</gene>
<organism evidence="1 2">
    <name type="scientific">Mytilus galloprovincialis</name>
    <name type="common">Mediterranean mussel</name>
    <dbReference type="NCBI Taxonomy" id="29158"/>
    <lineage>
        <taxon>Eukaryota</taxon>
        <taxon>Metazoa</taxon>
        <taxon>Spiralia</taxon>
        <taxon>Lophotrochozoa</taxon>
        <taxon>Mollusca</taxon>
        <taxon>Bivalvia</taxon>
        <taxon>Autobranchia</taxon>
        <taxon>Pteriomorphia</taxon>
        <taxon>Mytilida</taxon>
        <taxon>Mytiloidea</taxon>
        <taxon>Mytilidae</taxon>
        <taxon>Mytilinae</taxon>
        <taxon>Mytilus</taxon>
    </lineage>
</organism>
<evidence type="ECO:0000313" key="2">
    <source>
        <dbReference type="Proteomes" id="UP000596742"/>
    </source>
</evidence>
<proteinExistence type="predicted"/>
<dbReference type="EMBL" id="UYJE01004973">
    <property type="protein sequence ID" value="VDI32883.1"/>
    <property type="molecule type" value="Genomic_DNA"/>
</dbReference>
<reference evidence="1" key="1">
    <citation type="submission" date="2018-11" db="EMBL/GenBank/DDBJ databases">
        <authorList>
            <person name="Alioto T."/>
            <person name="Alioto T."/>
        </authorList>
    </citation>
    <scope>NUCLEOTIDE SEQUENCE</scope>
</reference>